<protein>
    <recommendedName>
        <fullName evidence="6">RING-type domain-containing protein</fullName>
    </recommendedName>
</protein>
<dbReference type="CDD" id="cd16454">
    <property type="entry name" value="RING-H2_PA-TM-RING"/>
    <property type="match status" value="1"/>
</dbReference>
<evidence type="ECO:0000259" key="6">
    <source>
        <dbReference type="PROSITE" id="PS50089"/>
    </source>
</evidence>
<feature type="transmembrane region" description="Helical" evidence="5">
    <location>
        <begin position="145"/>
        <end position="165"/>
    </location>
</feature>
<dbReference type="Gene3D" id="3.30.40.10">
    <property type="entry name" value="Zinc/RING finger domain, C3HC4 (zinc finger)"/>
    <property type="match status" value="1"/>
</dbReference>
<keyword evidence="5" id="KW-0812">Transmembrane</keyword>
<dbReference type="PROSITE" id="PS50089">
    <property type="entry name" value="ZF_RING_2"/>
    <property type="match status" value="1"/>
</dbReference>
<dbReference type="InterPro" id="IPR001841">
    <property type="entry name" value="Znf_RING"/>
</dbReference>
<feature type="transmembrane region" description="Helical" evidence="5">
    <location>
        <begin position="17"/>
        <end position="37"/>
    </location>
</feature>
<proteinExistence type="predicted"/>
<dbReference type="PANTHER" id="PTHR45931">
    <property type="entry name" value="SI:CH211-59O9.10"/>
    <property type="match status" value="1"/>
</dbReference>
<dbReference type="InterPro" id="IPR051834">
    <property type="entry name" value="RING_finger_E3_ligase"/>
</dbReference>
<dbReference type="GO" id="GO:0008270">
    <property type="term" value="F:zinc ion binding"/>
    <property type="evidence" value="ECO:0007669"/>
    <property type="project" value="UniProtKB-KW"/>
</dbReference>
<keyword evidence="5" id="KW-1133">Transmembrane helix</keyword>
<dbReference type="SMART" id="SM00184">
    <property type="entry name" value="RING"/>
    <property type="match status" value="1"/>
</dbReference>
<evidence type="ECO:0000256" key="3">
    <source>
        <dbReference type="ARBA" id="ARBA00022833"/>
    </source>
</evidence>
<feature type="transmembrane region" description="Helical" evidence="5">
    <location>
        <begin position="49"/>
        <end position="70"/>
    </location>
</feature>
<evidence type="ECO:0000256" key="5">
    <source>
        <dbReference type="SAM" id="Phobius"/>
    </source>
</evidence>
<feature type="domain" description="RING-type" evidence="6">
    <location>
        <begin position="215"/>
        <end position="256"/>
    </location>
</feature>
<evidence type="ECO:0000256" key="4">
    <source>
        <dbReference type="PROSITE-ProRule" id="PRU00175"/>
    </source>
</evidence>
<accession>A0A3G4ZN16</accession>
<evidence type="ECO:0000313" key="7">
    <source>
        <dbReference type="EMBL" id="AYV76255.1"/>
    </source>
</evidence>
<gene>
    <name evidence="7" type="ORF">Terrestrivirus5_77</name>
</gene>
<dbReference type="Pfam" id="PF13639">
    <property type="entry name" value="zf-RING_2"/>
    <property type="match status" value="1"/>
</dbReference>
<dbReference type="PANTHER" id="PTHR45931:SF3">
    <property type="entry name" value="RING ZINC FINGER-CONTAINING PROTEIN"/>
    <property type="match status" value="1"/>
</dbReference>
<keyword evidence="1" id="KW-0479">Metal-binding</keyword>
<reference evidence="7" key="1">
    <citation type="submission" date="2018-10" db="EMBL/GenBank/DDBJ databases">
        <title>Hidden diversity of soil giant viruses.</title>
        <authorList>
            <person name="Schulz F."/>
            <person name="Alteio L."/>
            <person name="Goudeau D."/>
            <person name="Ryan E.M."/>
            <person name="Malmstrom R.R."/>
            <person name="Blanchard J."/>
            <person name="Woyke T."/>
        </authorList>
    </citation>
    <scope>NUCLEOTIDE SEQUENCE</scope>
    <source>
        <strain evidence="7">TEV1</strain>
    </source>
</reference>
<dbReference type="SUPFAM" id="SSF57850">
    <property type="entry name" value="RING/U-box"/>
    <property type="match status" value="1"/>
</dbReference>
<evidence type="ECO:0000256" key="1">
    <source>
        <dbReference type="ARBA" id="ARBA00022723"/>
    </source>
</evidence>
<dbReference type="EMBL" id="MK071983">
    <property type="protein sequence ID" value="AYV76255.1"/>
    <property type="molecule type" value="Genomic_DNA"/>
</dbReference>
<dbReference type="InterPro" id="IPR013083">
    <property type="entry name" value="Znf_RING/FYVE/PHD"/>
</dbReference>
<keyword evidence="3" id="KW-0862">Zinc</keyword>
<keyword evidence="2 4" id="KW-0863">Zinc-finger</keyword>
<keyword evidence="5" id="KW-0472">Membrane</keyword>
<sequence length="263" mass="30038">METTRETPKYKITRGKIIWSIILQLISVGFLIFYTYAYTTIPDNLKNNPLSICYLVNLILSWANMTNSLVELRYMFHYYGQEMPKTTWKQILPTNRYPLSLLKLIPCANLGFNIYFMTKFIPYSVGCDIYSEVPLMCASMRMITFFGLLTLSFFGIVVVFLLLFGCCFCCLLCARGGRSDDDFLGFHDNDFVAGLKEQVISRLPISVEPPNSGACALCLADAVEGDRWRTLECNHKFHPTCIDPWLEQKATCPLCRRVVNSSV</sequence>
<dbReference type="GO" id="GO:0006511">
    <property type="term" value="P:ubiquitin-dependent protein catabolic process"/>
    <property type="evidence" value="ECO:0007669"/>
    <property type="project" value="TreeGrafter"/>
</dbReference>
<organism evidence="7">
    <name type="scientific">Terrestrivirus sp</name>
    <dbReference type="NCBI Taxonomy" id="2487775"/>
    <lineage>
        <taxon>Viruses</taxon>
        <taxon>Varidnaviria</taxon>
        <taxon>Bamfordvirae</taxon>
        <taxon>Nucleocytoviricota</taxon>
        <taxon>Megaviricetes</taxon>
        <taxon>Imitervirales</taxon>
        <taxon>Mimiviridae</taxon>
        <taxon>Klosneuvirinae</taxon>
    </lineage>
</organism>
<name>A0A3G4ZN16_9VIRU</name>
<evidence type="ECO:0000256" key="2">
    <source>
        <dbReference type="ARBA" id="ARBA00022771"/>
    </source>
</evidence>
<dbReference type="GO" id="GO:0061630">
    <property type="term" value="F:ubiquitin protein ligase activity"/>
    <property type="evidence" value="ECO:0007669"/>
    <property type="project" value="TreeGrafter"/>
</dbReference>